<keyword evidence="1" id="KW-0813">Transport</keyword>
<feature type="coiled-coil region" evidence="2">
    <location>
        <begin position="112"/>
        <end position="163"/>
    </location>
</feature>
<dbReference type="InterPro" id="IPR058625">
    <property type="entry name" value="MdtA-like_BSH"/>
</dbReference>
<feature type="domain" description="Multidrug resistance protein MdtA-like barrel-sandwich hybrid" evidence="5">
    <location>
        <begin position="74"/>
        <end position="191"/>
    </location>
</feature>
<dbReference type="EMBL" id="BKAL01000011">
    <property type="protein sequence ID" value="GEP70242.1"/>
    <property type="molecule type" value="Genomic_DNA"/>
</dbReference>
<dbReference type="PANTHER" id="PTHR30469">
    <property type="entry name" value="MULTIDRUG RESISTANCE PROTEIN MDTA"/>
    <property type="match status" value="1"/>
</dbReference>
<evidence type="ECO:0000256" key="3">
    <source>
        <dbReference type="SAM" id="MobiDB-lite"/>
    </source>
</evidence>
<dbReference type="Gene3D" id="2.40.50.100">
    <property type="match status" value="1"/>
</dbReference>
<organism evidence="7 8">
    <name type="scientific">Cellulomonas soli</name>
    <dbReference type="NCBI Taxonomy" id="931535"/>
    <lineage>
        <taxon>Bacteria</taxon>
        <taxon>Bacillati</taxon>
        <taxon>Actinomycetota</taxon>
        <taxon>Actinomycetes</taxon>
        <taxon>Micrococcales</taxon>
        <taxon>Cellulomonadaceae</taxon>
        <taxon>Cellulomonas</taxon>
    </lineage>
</organism>
<feature type="transmembrane region" description="Helical" evidence="4">
    <location>
        <begin position="12"/>
        <end position="32"/>
    </location>
</feature>
<dbReference type="Gene3D" id="1.10.287.470">
    <property type="entry name" value="Helix hairpin bin"/>
    <property type="match status" value="1"/>
</dbReference>
<protein>
    <submittedName>
        <fullName evidence="7">Hemolysin secretion protein D</fullName>
    </submittedName>
</protein>
<proteinExistence type="predicted"/>
<evidence type="ECO:0000256" key="2">
    <source>
        <dbReference type="SAM" id="Coils"/>
    </source>
</evidence>
<evidence type="ECO:0000259" key="6">
    <source>
        <dbReference type="Pfam" id="PF25967"/>
    </source>
</evidence>
<dbReference type="Proteomes" id="UP000321798">
    <property type="component" value="Unassembled WGS sequence"/>
</dbReference>
<dbReference type="Gene3D" id="2.40.30.170">
    <property type="match status" value="1"/>
</dbReference>
<evidence type="ECO:0000256" key="4">
    <source>
        <dbReference type="SAM" id="Phobius"/>
    </source>
</evidence>
<gene>
    <name evidence="7" type="ORF">CSO01_29570</name>
</gene>
<name>A0A512PGF5_9CELL</name>
<dbReference type="SUPFAM" id="SSF111369">
    <property type="entry name" value="HlyD-like secretion proteins"/>
    <property type="match status" value="1"/>
</dbReference>
<accession>A0A512PGF5</accession>
<dbReference type="AlphaFoldDB" id="A0A512PGF5"/>
<dbReference type="Pfam" id="PF25967">
    <property type="entry name" value="RND-MFP_C"/>
    <property type="match status" value="1"/>
</dbReference>
<feature type="region of interest" description="Disordered" evidence="3">
    <location>
        <begin position="187"/>
        <end position="222"/>
    </location>
</feature>
<keyword evidence="8" id="KW-1185">Reference proteome</keyword>
<keyword evidence="4" id="KW-1133">Transmembrane helix</keyword>
<dbReference type="PANTHER" id="PTHR30469:SF33">
    <property type="entry name" value="SLR1207 PROTEIN"/>
    <property type="match status" value="1"/>
</dbReference>
<reference evidence="7 8" key="1">
    <citation type="submission" date="2019-07" db="EMBL/GenBank/DDBJ databases">
        <title>Whole genome shotgun sequence of Cellulomonas soli NBRC 109434.</title>
        <authorList>
            <person name="Hosoyama A."/>
            <person name="Uohara A."/>
            <person name="Ohji S."/>
            <person name="Ichikawa N."/>
        </authorList>
    </citation>
    <scope>NUCLEOTIDE SEQUENCE [LARGE SCALE GENOMIC DNA]</scope>
    <source>
        <strain evidence="7 8">NBRC 109434</strain>
    </source>
</reference>
<feature type="region of interest" description="Disordered" evidence="3">
    <location>
        <begin position="375"/>
        <end position="417"/>
    </location>
</feature>
<feature type="compositionally biased region" description="Low complexity" evidence="3">
    <location>
        <begin position="189"/>
        <end position="221"/>
    </location>
</feature>
<sequence length="417" mass="41985">MLHLWKKTRPLTRVVAGIVVAGVAATAVWWFGFRTTTDAAAATLPTTQTVQASLSTMEKSVSATGTLTPTVQEDVSFDVSGTVLTVDVAAGDTVTAGQQLATVDTLTLNADLLSAQATLAKAQASLDTAEDDDDGTDAADAQIAAAQAQVDVAQAQVDTAQEAMDDATLVAPVAGLLTTVGIEVGDTVTGSSSGSSGSSAGAASTGMTGTSTTSTSTSSTGQFTIVGTDTWEVDVTVDETDVALIAVGDQVEMTSDDLTDTVYGTVSEIGLVSSSTSGVAAYPVVITVTGDHEELFDGVSVDATIIYERRTDVLTVPSLAVTQNDSGESVVTTVDDAGTETEVVVETGETSGSTIEILSGLAEGDSVVVQTFTGRASGTEQSTDGADQGTGGFQMPEGGFQPPTDGSMPQMGGQSNG</sequence>
<keyword evidence="2" id="KW-0175">Coiled coil</keyword>
<keyword evidence="4" id="KW-0812">Transmembrane</keyword>
<evidence type="ECO:0000313" key="8">
    <source>
        <dbReference type="Proteomes" id="UP000321798"/>
    </source>
</evidence>
<dbReference type="GO" id="GO:0015562">
    <property type="term" value="F:efflux transmembrane transporter activity"/>
    <property type="evidence" value="ECO:0007669"/>
    <property type="project" value="TreeGrafter"/>
</dbReference>
<dbReference type="Pfam" id="PF25917">
    <property type="entry name" value="BSH_RND"/>
    <property type="match status" value="1"/>
</dbReference>
<dbReference type="InterPro" id="IPR058627">
    <property type="entry name" value="MdtA-like_C"/>
</dbReference>
<dbReference type="OrthoDB" id="5141338at2"/>
<dbReference type="GO" id="GO:1990281">
    <property type="term" value="C:efflux pump complex"/>
    <property type="evidence" value="ECO:0007669"/>
    <property type="project" value="TreeGrafter"/>
</dbReference>
<feature type="compositionally biased region" description="Polar residues" evidence="3">
    <location>
        <begin position="375"/>
        <end position="385"/>
    </location>
</feature>
<comment type="caution">
    <text evidence="7">The sequence shown here is derived from an EMBL/GenBank/DDBJ whole genome shotgun (WGS) entry which is preliminary data.</text>
</comment>
<dbReference type="Gene3D" id="2.40.420.20">
    <property type="match status" value="1"/>
</dbReference>
<keyword evidence="4" id="KW-0472">Membrane</keyword>
<evidence type="ECO:0000259" key="5">
    <source>
        <dbReference type="Pfam" id="PF25917"/>
    </source>
</evidence>
<evidence type="ECO:0000313" key="7">
    <source>
        <dbReference type="EMBL" id="GEP70242.1"/>
    </source>
</evidence>
<dbReference type="RefSeq" id="WP_146954021.1">
    <property type="nucleotide sequence ID" value="NZ_BAABBJ010000014.1"/>
</dbReference>
<feature type="domain" description="Multidrug resistance protein MdtA-like C-terminal permuted SH3" evidence="6">
    <location>
        <begin position="312"/>
        <end position="370"/>
    </location>
</feature>
<evidence type="ECO:0000256" key="1">
    <source>
        <dbReference type="ARBA" id="ARBA00022448"/>
    </source>
</evidence>